<dbReference type="Proteomes" id="UP000712281">
    <property type="component" value="Unassembled WGS sequence"/>
</dbReference>
<name>A0A8S9KS53_BRACR</name>
<evidence type="ECO:0000313" key="2">
    <source>
        <dbReference type="EMBL" id="KAF2562123.1"/>
    </source>
</evidence>
<dbReference type="AlphaFoldDB" id="A0A8S9KS53"/>
<evidence type="ECO:0000313" key="4">
    <source>
        <dbReference type="Proteomes" id="UP000712281"/>
    </source>
</evidence>
<feature type="compositionally biased region" description="Basic and acidic residues" evidence="1">
    <location>
        <begin position="65"/>
        <end position="77"/>
    </location>
</feature>
<evidence type="ECO:0000256" key="1">
    <source>
        <dbReference type="SAM" id="MobiDB-lite"/>
    </source>
</evidence>
<gene>
    <name evidence="3" type="ORF">F2Q68_00009201</name>
    <name evidence="2" type="ORF">F2Q70_00016219</name>
</gene>
<feature type="compositionally biased region" description="Basic and acidic residues" evidence="1">
    <location>
        <begin position="25"/>
        <end position="46"/>
    </location>
</feature>
<protein>
    <submittedName>
        <fullName evidence="3">Uncharacterized protein</fullName>
    </submittedName>
</protein>
<comment type="caution">
    <text evidence="3">The sequence shown here is derived from an EMBL/GenBank/DDBJ whole genome shotgun (WGS) entry which is preliminary data.</text>
</comment>
<accession>A0A8S9KS53</accession>
<feature type="compositionally biased region" description="Basic residues" evidence="1">
    <location>
        <begin position="78"/>
        <end position="89"/>
    </location>
</feature>
<dbReference type="EMBL" id="QGKW02000717">
    <property type="protein sequence ID" value="KAF2597239.1"/>
    <property type="molecule type" value="Genomic_DNA"/>
</dbReference>
<reference evidence="3" key="1">
    <citation type="submission" date="2019-12" db="EMBL/GenBank/DDBJ databases">
        <title>Genome sequencing and annotation of Brassica cretica.</title>
        <authorList>
            <person name="Studholme D.J."/>
            <person name="Sarris P.F."/>
        </authorList>
    </citation>
    <scope>NUCLEOTIDE SEQUENCE</scope>
    <source>
        <strain evidence="3">PFS-001/15</strain>
        <strain evidence="2">PFS-102/07</strain>
        <tissue evidence="3">Leaf</tissue>
    </source>
</reference>
<organism evidence="3 4">
    <name type="scientific">Brassica cretica</name>
    <name type="common">Mustard</name>
    <dbReference type="NCBI Taxonomy" id="69181"/>
    <lineage>
        <taxon>Eukaryota</taxon>
        <taxon>Viridiplantae</taxon>
        <taxon>Streptophyta</taxon>
        <taxon>Embryophyta</taxon>
        <taxon>Tracheophyta</taxon>
        <taxon>Spermatophyta</taxon>
        <taxon>Magnoliopsida</taxon>
        <taxon>eudicotyledons</taxon>
        <taxon>Gunneridae</taxon>
        <taxon>Pentapetalae</taxon>
        <taxon>rosids</taxon>
        <taxon>malvids</taxon>
        <taxon>Brassicales</taxon>
        <taxon>Brassicaceae</taxon>
        <taxon>Brassiceae</taxon>
        <taxon>Brassica</taxon>
    </lineage>
</organism>
<dbReference type="EMBL" id="QGKY02001250">
    <property type="protein sequence ID" value="KAF2562123.1"/>
    <property type="molecule type" value="Genomic_DNA"/>
</dbReference>
<evidence type="ECO:0000313" key="3">
    <source>
        <dbReference type="EMBL" id="KAF2597239.1"/>
    </source>
</evidence>
<sequence>MGDTSFTIWLTARLIPAAGSTTTTRLEHLRPRLGSGRDEARRRGLEARGILNPHARRRGSVDVSTRGRETRGAEPARTKRKKSRRLDSG</sequence>
<feature type="region of interest" description="Disordered" evidence="1">
    <location>
        <begin position="23"/>
        <end position="89"/>
    </location>
</feature>
<proteinExistence type="predicted"/>